<protein>
    <recommendedName>
        <fullName evidence="1">DUF7136 domain-containing protein</fullName>
    </recommendedName>
</protein>
<dbReference type="VEuPathDB" id="FungiDB:CC77DRAFT_1021789"/>
<evidence type="ECO:0000259" key="1">
    <source>
        <dbReference type="Pfam" id="PF23584"/>
    </source>
</evidence>
<accession>A0A4Q4NI09</accession>
<sequence length="295" mass="32007">MAYHVPVPITLGTSLTLHFLVFSATWVKMVGASSGVVEVDLIFPRNETYAPTAYLPIIFAFQNSHLAPFLDPLIHIDAYLVQNANGSTPQWAPPESIDLEQLRWANFTNNDTYFAYPTYQRNEFTFATEGIWQVTWTFNWAVCTEDSLANNIFIRNESQRTTTLTIRKDAQEVDLVSGTMGKSCSGQDGVAVNITNTLHIPSSAHWEGQPDKWEGQGDMCASTASSVPKSDPCRVSIDPAAAASISCSITLGSSAANFSTTTSSLTCPEDKKSAAGCLTVGGLAALFGVFSYLLH</sequence>
<organism evidence="2 3">
    <name type="scientific">Alternaria alternata</name>
    <name type="common">Alternaria rot fungus</name>
    <name type="synonym">Torula alternata</name>
    <dbReference type="NCBI Taxonomy" id="5599"/>
    <lineage>
        <taxon>Eukaryota</taxon>
        <taxon>Fungi</taxon>
        <taxon>Dikarya</taxon>
        <taxon>Ascomycota</taxon>
        <taxon>Pezizomycotina</taxon>
        <taxon>Dothideomycetes</taxon>
        <taxon>Pleosporomycetidae</taxon>
        <taxon>Pleosporales</taxon>
        <taxon>Pleosporineae</taxon>
        <taxon>Pleosporaceae</taxon>
        <taxon>Alternaria</taxon>
        <taxon>Alternaria sect. Alternaria</taxon>
        <taxon>Alternaria alternata complex</taxon>
    </lineage>
</organism>
<dbReference type="EMBL" id="PDXD01000010">
    <property type="protein sequence ID" value="RYN76909.1"/>
    <property type="molecule type" value="Genomic_DNA"/>
</dbReference>
<evidence type="ECO:0000313" key="2">
    <source>
        <dbReference type="EMBL" id="RYN76909.1"/>
    </source>
</evidence>
<reference evidence="3" key="1">
    <citation type="journal article" date="2019" name="bioRxiv">
        <title>Genomics, evolutionary history and diagnostics of the Alternaria alternata species group including apple and Asian pear pathotypes.</title>
        <authorList>
            <person name="Armitage A.D."/>
            <person name="Cockerton H.M."/>
            <person name="Sreenivasaprasad S."/>
            <person name="Woodhall J.W."/>
            <person name="Lane C.R."/>
            <person name="Harrison R.J."/>
            <person name="Clarkson J.P."/>
        </authorList>
    </citation>
    <scope>NUCLEOTIDE SEQUENCE [LARGE SCALE GENOMIC DNA]</scope>
    <source>
        <strain evidence="3">FERA 1177</strain>
    </source>
</reference>
<evidence type="ECO:0000313" key="3">
    <source>
        <dbReference type="Proteomes" id="UP000291422"/>
    </source>
</evidence>
<gene>
    <name evidence="2" type="ORF">AA0117_g5329</name>
</gene>
<feature type="domain" description="DUF7136" evidence="1">
    <location>
        <begin position="33"/>
        <end position="256"/>
    </location>
</feature>
<dbReference type="Proteomes" id="UP000291422">
    <property type="component" value="Unassembled WGS sequence"/>
</dbReference>
<proteinExistence type="predicted"/>
<dbReference type="Pfam" id="PF23584">
    <property type="entry name" value="DUF7136"/>
    <property type="match status" value="1"/>
</dbReference>
<comment type="caution">
    <text evidence="2">The sequence shown here is derived from an EMBL/GenBank/DDBJ whole genome shotgun (WGS) entry which is preliminary data.</text>
</comment>
<dbReference type="AlphaFoldDB" id="A0A4Q4NI09"/>
<dbReference type="InterPro" id="IPR055560">
    <property type="entry name" value="DUF7136"/>
</dbReference>
<name>A0A4Q4NI09_ALTAL</name>